<evidence type="ECO:0000256" key="3">
    <source>
        <dbReference type="ARBA" id="ARBA00022970"/>
    </source>
</evidence>
<dbReference type="GO" id="GO:0006865">
    <property type="term" value="P:amino acid transport"/>
    <property type="evidence" value="ECO:0007669"/>
    <property type="project" value="UniProtKB-KW"/>
</dbReference>
<gene>
    <name evidence="8" type="ORF">B296_00017715</name>
</gene>
<evidence type="ECO:0000256" key="2">
    <source>
        <dbReference type="ARBA" id="ARBA00022692"/>
    </source>
</evidence>
<feature type="domain" description="Amino acid transporter transmembrane" evidence="7">
    <location>
        <begin position="64"/>
        <end position="129"/>
    </location>
</feature>
<protein>
    <recommendedName>
        <fullName evidence="7">Amino acid transporter transmembrane domain-containing protein</fullName>
    </recommendedName>
</protein>
<organism evidence="8 9">
    <name type="scientific">Ensete ventricosum</name>
    <name type="common">Abyssinian banana</name>
    <name type="synonym">Musa ensete</name>
    <dbReference type="NCBI Taxonomy" id="4639"/>
    <lineage>
        <taxon>Eukaryota</taxon>
        <taxon>Viridiplantae</taxon>
        <taxon>Streptophyta</taxon>
        <taxon>Embryophyta</taxon>
        <taxon>Tracheophyta</taxon>
        <taxon>Spermatophyta</taxon>
        <taxon>Magnoliopsida</taxon>
        <taxon>Liliopsida</taxon>
        <taxon>Zingiberales</taxon>
        <taxon>Musaceae</taxon>
        <taxon>Ensete</taxon>
    </lineage>
</organism>
<dbReference type="Proteomes" id="UP000287651">
    <property type="component" value="Unassembled WGS sequence"/>
</dbReference>
<dbReference type="InterPro" id="IPR013057">
    <property type="entry name" value="AA_transpt_TM"/>
</dbReference>
<dbReference type="Pfam" id="PF01490">
    <property type="entry name" value="Aa_trans"/>
    <property type="match status" value="1"/>
</dbReference>
<keyword evidence="3" id="KW-0029">Amino-acid transport</keyword>
<evidence type="ECO:0000256" key="6">
    <source>
        <dbReference type="SAM" id="Phobius"/>
    </source>
</evidence>
<dbReference type="EMBL" id="AMZH03001599">
    <property type="protein sequence ID" value="RRT78744.1"/>
    <property type="molecule type" value="Genomic_DNA"/>
</dbReference>
<dbReference type="GO" id="GO:0016020">
    <property type="term" value="C:membrane"/>
    <property type="evidence" value="ECO:0007669"/>
    <property type="project" value="UniProtKB-SubCell"/>
</dbReference>
<evidence type="ECO:0000256" key="5">
    <source>
        <dbReference type="ARBA" id="ARBA00023136"/>
    </source>
</evidence>
<sequence length="143" mass="16537">MASEKVETIVAGNYVEMEREGEAKDSNSNKLSRYLWHGGSVYDAWFSCASNQVLVMAPKCYRLQVAQVLLTLPYSFSQLGMLSGILFQLFYGLMGSWTAYLISALYVEYRTRKEREKVDFRNHVIQVYLSWKVSPIQAHPSWY</sequence>
<evidence type="ECO:0000259" key="7">
    <source>
        <dbReference type="Pfam" id="PF01490"/>
    </source>
</evidence>
<keyword evidence="4 6" id="KW-1133">Transmembrane helix</keyword>
<evidence type="ECO:0000256" key="4">
    <source>
        <dbReference type="ARBA" id="ARBA00022989"/>
    </source>
</evidence>
<comment type="subcellular location">
    <subcellularLocation>
        <location evidence="1">Membrane</location>
    </subcellularLocation>
</comment>
<dbReference type="AlphaFoldDB" id="A0A427AR72"/>
<keyword evidence="3" id="KW-0813">Transport</keyword>
<keyword evidence="2 6" id="KW-0812">Transmembrane</keyword>
<reference evidence="8 9" key="1">
    <citation type="journal article" date="2014" name="Agronomy (Basel)">
        <title>A Draft Genome Sequence for Ensete ventricosum, the Drought-Tolerant Tree Against Hunger.</title>
        <authorList>
            <person name="Harrison J."/>
            <person name="Moore K.A."/>
            <person name="Paszkiewicz K."/>
            <person name="Jones T."/>
            <person name="Grant M."/>
            <person name="Ambacheew D."/>
            <person name="Muzemil S."/>
            <person name="Studholme D.J."/>
        </authorList>
    </citation>
    <scope>NUCLEOTIDE SEQUENCE [LARGE SCALE GENOMIC DNA]</scope>
</reference>
<evidence type="ECO:0000313" key="8">
    <source>
        <dbReference type="EMBL" id="RRT78744.1"/>
    </source>
</evidence>
<evidence type="ECO:0000313" key="9">
    <source>
        <dbReference type="Proteomes" id="UP000287651"/>
    </source>
</evidence>
<evidence type="ECO:0000256" key="1">
    <source>
        <dbReference type="ARBA" id="ARBA00004370"/>
    </source>
</evidence>
<feature type="transmembrane region" description="Helical" evidence="6">
    <location>
        <begin position="85"/>
        <end position="107"/>
    </location>
</feature>
<comment type="caution">
    <text evidence="8">The sequence shown here is derived from an EMBL/GenBank/DDBJ whole genome shotgun (WGS) entry which is preliminary data.</text>
</comment>
<name>A0A427AR72_ENSVE</name>
<accession>A0A427AR72</accession>
<proteinExistence type="predicted"/>
<keyword evidence="5 6" id="KW-0472">Membrane</keyword>